<dbReference type="Pfam" id="PF13432">
    <property type="entry name" value="TPR_16"/>
    <property type="match status" value="1"/>
</dbReference>
<reference evidence="3" key="1">
    <citation type="submission" date="2024-08" db="EMBL/GenBank/DDBJ databases">
        <title>Whole genome sequence of Tenacibaculum sp. strain pbs-1 associated with black-spot shell disease in Akoya pearl oysters.</title>
        <authorList>
            <person name="Sakatoku A."/>
            <person name="Suzuki T."/>
            <person name="Hatano K."/>
            <person name="Seki M."/>
            <person name="Tanaka D."/>
            <person name="Nakamura S."/>
            <person name="Suzuki N."/>
            <person name="Isshiki T."/>
        </authorList>
    </citation>
    <scope>NUCLEOTIDE SEQUENCE</scope>
    <source>
        <strain evidence="3">Pbs-1</strain>
    </source>
</reference>
<dbReference type="AlphaFoldDB" id="A0AB33KY55"/>
<feature type="chain" id="PRO_5044204395" evidence="2">
    <location>
        <begin position="20"/>
        <end position="591"/>
    </location>
</feature>
<feature type="signal peptide" evidence="2">
    <location>
        <begin position="1"/>
        <end position="19"/>
    </location>
</feature>
<keyword evidence="2" id="KW-0732">Signal</keyword>
<dbReference type="Pfam" id="PF13174">
    <property type="entry name" value="TPR_6"/>
    <property type="match status" value="2"/>
</dbReference>
<evidence type="ECO:0000256" key="1">
    <source>
        <dbReference type="PROSITE-ProRule" id="PRU00339"/>
    </source>
</evidence>
<dbReference type="PANTHER" id="PTHR12558:SF44">
    <property type="entry name" value="TETRATRICOPEPTIDE REPEAT-CONTAINING PROTEIN"/>
    <property type="match status" value="1"/>
</dbReference>
<gene>
    <name evidence="3" type="ORF">Pbs1_21650</name>
</gene>
<dbReference type="SMART" id="SM00028">
    <property type="entry name" value="TPR"/>
    <property type="match status" value="8"/>
</dbReference>
<keyword evidence="1" id="KW-0802">TPR repeat</keyword>
<accession>A0AB33KY55</accession>
<feature type="repeat" description="TPR" evidence="1">
    <location>
        <begin position="502"/>
        <end position="535"/>
    </location>
</feature>
<dbReference type="Gene3D" id="1.25.40.10">
    <property type="entry name" value="Tetratricopeptide repeat domain"/>
    <property type="match status" value="4"/>
</dbReference>
<dbReference type="SUPFAM" id="SSF48452">
    <property type="entry name" value="TPR-like"/>
    <property type="match status" value="3"/>
</dbReference>
<evidence type="ECO:0000256" key="2">
    <source>
        <dbReference type="SAM" id="SignalP"/>
    </source>
</evidence>
<proteinExistence type="predicted"/>
<dbReference type="EMBL" id="AP035888">
    <property type="protein sequence ID" value="BFP68822.1"/>
    <property type="molecule type" value="Genomic_DNA"/>
</dbReference>
<dbReference type="InterPro" id="IPR011990">
    <property type="entry name" value="TPR-like_helical_dom_sf"/>
</dbReference>
<protein>
    <submittedName>
        <fullName evidence="3">Tetratricopeptide repeat protein</fullName>
    </submittedName>
</protein>
<feature type="repeat" description="TPR" evidence="1">
    <location>
        <begin position="122"/>
        <end position="155"/>
    </location>
</feature>
<dbReference type="InterPro" id="IPR019734">
    <property type="entry name" value="TPR_rpt"/>
</dbReference>
<sequence length="591" mass="68910">MKKIIILFNLLILSLFCHAQQNEFIIAENYFRNNEYEKAIQLYKRLYDQSPYNTTYLKKLITCYQETEQFIAAENLLTQKLKERPNLSYLYVILGYNSERQEKIEDANEYYQKAIESINKKANYGSLIAGLFKNYSKLDLAIEAFNKVMEINPKANYGFQLAQIYGEKGDFEQMFKSYIDLVDKNEGYLNNVKRYTGKYLTDDSEEENNILFKKALLRKSISNPKDIWNDLLSWLFIRQKQYSKALIQNKALLARNPDNLGKINDLGKIALENKDYETAKECFDLIIEKTNYPRDKFNAINNNLKIAIETKQPDVEERFNSIFKEYGINSKTLFTQIEYANYLTFTKNNPEEASIILKNALNFTNSKFIKATIKLKLGDVFVYMGKFNKGLIYFSQVQTLFKNNYIGQEARFKVAQASYFKNDFTWAKAQLKVLKGSATQLIANDAADLFLTISDNEPKDSIGTGLKEYAKADLLAYQNKNDEAIAILSNIITNYSGQPIEDEALFKQAQLFVKKKQYDKAILNYTKIIVLDKKGIYVDDVYYHMAELYNNELNNLEKAKEYYQKIIFDHPSSIYLVEARKKFRKLRGDDI</sequence>
<name>A0AB33KY55_9FLAO</name>
<evidence type="ECO:0000313" key="3">
    <source>
        <dbReference type="EMBL" id="BFP68822.1"/>
    </source>
</evidence>
<dbReference type="PROSITE" id="PS50005">
    <property type="entry name" value="TPR"/>
    <property type="match status" value="3"/>
</dbReference>
<organism evidence="3">
    <name type="scientific">Tenacibaculum sp. Pbs-1</name>
    <dbReference type="NCBI Taxonomy" id="3238748"/>
    <lineage>
        <taxon>Bacteria</taxon>
        <taxon>Pseudomonadati</taxon>
        <taxon>Bacteroidota</taxon>
        <taxon>Flavobacteriia</taxon>
        <taxon>Flavobacteriales</taxon>
        <taxon>Flavobacteriaceae</taxon>
        <taxon>Tenacibaculum</taxon>
    </lineage>
</organism>
<feature type="repeat" description="TPR" evidence="1">
    <location>
        <begin position="20"/>
        <end position="53"/>
    </location>
</feature>
<dbReference type="PANTHER" id="PTHR12558">
    <property type="entry name" value="CELL DIVISION CYCLE 16,23,27"/>
    <property type="match status" value="1"/>
</dbReference>
<dbReference type="GO" id="GO:0051301">
    <property type="term" value="P:cell division"/>
    <property type="evidence" value="ECO:0007669"/>
    <property type="project" value="TreeGrafter"/>
</dbReference>